<evidence type="ECO:0000256" key="1">
    <source>
        <dbReference type="SAM" id="MobiDB-lite"/>
    </source>
</evidence>
<dbReference type="GO" id="GO:0016020">
    <property type="term" value="C:membrane"/>
    <property type="evidence" value="ECO:0007669"/>
    <property type="project" value="TreeGrafter"/>
</dbReference>
<feature type="region of interest" description="Disordered" evidence="1">
    <location>
        <begin position="163"/>
        <end position="222"/>
    </location>
</feature>
<dbReference type="Gene3D" id="1.10.3520.10">
    <property type="entry name" value="Glycolipid transfer protein"/>
    <property type="match status" value="1"/>
</dbReference>
<dbReference type="Pfam" id="PF08718">
    <property type="entry name" value="GLTP"/>
    <property type="match status" value="1"/>
</dbReference>
<feature type="domain" description="Glycolipid transfer protein" evidence="2">
    <location>
        <begin position="315"/>
        <end position="454"/>
    </location>
</feature>
<gene>
    <name evidence="3" type="ORF">EGYM00163_LOCUS6434</name>
</gene>
<dbReference type="GO" id="GO:1902387">
    <property type="term" value="F:ceramide 1-phosphate binding"/>
    <property type="evidence" value="ECO:0007669"/>
    <property type="project" value="TreeGrafter"/>
</dbReference>
<feature type="compositionally biased region" description="Polar residues" evidence="1">
    <location>
        <begin position="74"/>
        <end position="84"/>
    </location>
</feature>
<organism evidence="3">
    <name type="scientific">Eutreptiella gymnastica</name>
    <dbReference type="NCBI Taxonomy" id="73025"/>
    <lineage>
        <taxon>Eukaryota</taxon>
        <taxon>Discoba</taxon>
        <taxon>Euglenozoa</taxon>
        <taxon>Euglenida</taxon>
        <taxon>Spirocuta</taxon>
        <taxon>Euglenophyceae</taxon>
        <taxon>Eutreptiales</taxon>
        <taxon>Eutreptiaceae</taxon>
        <taxon>Eutreptiella</taxon>
    </lineage>
</organism>
<dbReference type="EMBL" id="HBJA01020229">
    <property type="protein sequence ID" value="CAE0795316.1"/>
    <property type="molecule type" value="Transcribed_RNA"/>
</dbReference>
<feature type="region of interest" description="Disordered" evidence="1">
    <location>
        <begin position="56"/>
        <end position="84"/>
    </location>
</feature>
<feature type="compositionally biased region" description="Polar residues" evidence="1">
    <location>
        <begin position="206"/>
        <end position="219"/>
    </location>
</feature>
<accession>A0A7S4CEY1</accession>
<dbReference type="InterPro" id="IPR014830">
    <property type="entry name" value="Glycolipid_transfer_prot_dom"/>
</dbReference>
<dbReference type="SUPFAM" id="SSF110004">
    <property type="entry name" value="Glycolipid transfer protein, GLTP"/>
    <property type="match status" value="1"/>
</dbReference>
<proteinExistence type="predicted"/>
<dbReference type="AlphaFoldDB" id="A0A7S4CEY1"/>
<dbReference type="GO" id="GO:1902388">
    <property type="term" value="F:ceramide 1-phosphate transfer activity"/>
    <property type="evidence" value="ECO:0007669"/>
    <property type="project" value="TreeGrafter"/>
</dbReference>
<dbReference type="GO" id="GO:0005829">
    <property type="term" value="C:cytosol"/>
    <property type="evidence" value="ECO:0007669"/>
    <property type="project" value="TreeGrafter"/>
</dbReference>
<reference evidence="3" key="1">
    <citation type="submission" date="2021-01" db="EMBL/GenBank/DDBJ databases">
        <authorList>
            <person name="Corre E."/>
            <person name="Pelletier E."/>
            <person name="Niang G."/>
            <person name="Scheremetjew M."/>
            <person name="Finn R."/>
            <person name="Kale V."/>
            <person name="Holt S."/>
            <person name="Cochrane G."/>
            <person name="Meng A."/>
            <person name="Brown T."/>
            <person name="Cohen L."/>
        </authorList>
    </citation>
    <scope>NUCLEOTIDE SEQUENCE</scope>
    <source>
        <strain evidence="3">CCMP1594</strain>
    </source>
</reference>
<protein>
    <recommendedName>
        <fullName evidence="2">Glycolipid transfer protein domain-containing protein</fullName>
    </recommendedName>
</protein>
<name>A0A7S4CEY1_9EUGL</name>
<dbReference type="PANTHER" id="PTHR10219:SF43">
    <property type="entry name" value="GLYCOLIPID TRANSFER PROTEIN DOMAIN-CONTAINING PROTEIN"/>
    <property type="match status" value="1"/>
</dbReference>
<sequence length="491" mass="53767">MVEVSMVVTIFLACVVLVLSVLLAYSCRQKQLATRRANALQLELAVAKQKAAKEAEHQAKAKAALSPGRHVKSHQNTEFKPSMKSQNASAFRAVRFADDHLRTPPIASPKICVTNEYAEPVKGDSAEQASPQEDPGATEQNALDRIPALGNWLKSLVTGDENPLTPADYQSLQPPCGERSGPTLGPKTSIDRCTPPDTPEPKRSYLRSSSAMTETQYLSAESVGAGESTPFASCDCHSNTIDEDTQDVATEYLDCDVAVNVDDSCGSALTEADIPEKSYEKLDETALEACILYPLIQATEACQRDMNAHGGLVGVSEFINLCDELRVAFEHLGKSWSFFKVAVGDFILKIELTKRGFAANGTNTLEEFVDEDVASGDPFKDNSNTRNINRMTRTLTLFEVLLSTLEDPNSTGQMAMSNAYEASLASIHPWILKKSLMAAFKIAPTREAFFQQLAPSDEVALACMRRFITANRPIVQSVTDTFEKFNLKWTF</sequence>
<dbReference type="PANTHER" id="PTHR10219">
    <property type="entry name" value="GLYCOLIPID TRANSFER PROTEIN-RELATED"/>
    <property type="match status" value="1"/>
</dbReference>
<evidence type="ECO:0000313" key="3">
    <source>
        <dbReference type="EMBL" id="CAE0795316.1"/>
    </source>
</evidence>
<dbReference type="InterPro" id="IPR036497">
    <property type="entry name" value="GLTP_sf"/>
</dbReference>
<evidence type="ECO:0000259" key="2">
    <source>
        <dbReference type="Pfam" id="PF08718"/>
    </source>
</evidence>